<feature type="transmembrane region" description="Helical" evidence="1">
    <location>
        <begin position="59"/>
        <end position="78"/>
    </location>
</feature>
<reference evidence="2 3" key="1">
    <citation type="submission" date="2023-07" db="EMBL/GenBank/DDBJ databases">
        <title>Sorghum-associated microbial communities from plants grown in Nebraska, USA.</title>
        <authorList>
            <person name="Schachtman D."/>
        </authorList>
    </citation>
    <scope>NUCLEOTIDE SEQUENCE [LARGE SCALE GENOMIC DNA]</scope>
    <source>
        <strain evidence="2 3">CC523</strain>
    </source>
</reference>
<sequence>MTTTTDTTETEIQRRLGQSYKKTSIILGVIGMFILGIPLGIAAFIFARKAETQGVKATAGIVLAVLDIVLAIVVMVVLKPFNI</sequence>
<keyword evidence="1" id="KW-0472">Membrane</keyword>
<gene>
    <name evidence="2" type="ORF">J2T10_000229</name>
</gene>
<feature type="transmembrane region" description="Helical" evidence="1">
    <location>
        <begin position="24"/>
        <end position="47"/>
    </location>
</feature>
<protein>
    <submittedName>
        <fullName evidence="2">ABC-type dipeptide/oligopeptide/nickel transport system permease component</fullName>
    </submittedName>
</protein>
<accession>A0ABT9TG47</accession>
<dbReference type="EMBL" id="JAUSSW010000001">
    <property type="protein sequence ID" value="MDQ0100610.1"/>
    <property type="molecule type" value="Genomic_DNA"/>
</dbReference>
<organism evidence="2 3">
    <name type="scientific">Paenarthrobacter nicotinovorans</name>
    <name type="common">Arthrobacter nicotinovorans</name>
    <dbReference type="NCBI Taxonomy" id="29320"/>
    <lineage>
        <taxon>Bacteria</taxon>
        <taxon>Bacillati</taxon>
        <taxon>Actinomycetota</taxon>
        <taxon>Actinomycetes</taxon>
        <taxon>Micrococcales</taxon>
        <taxon>Micrococcaceae</taxon>
        <taxon>Paenarthrobacter</taxon>
    </lineage>
</organism>
<keyword evidence="1" id="KW-0812">Transmembrane</keyword>
<dbReference type="GeneID" id="84019231"/>
<comment type="caution">
    <text evidence="2">The sequence shown here is derived from an EMBL/GenBank/DDBJ whole genome shotgun (WGS) entry which is preliminary data.</text>
</comment>
<name>A0ABT9TG47_PAENI</name>
<evidence type="ECO:0000256" key="1">
    <source>
        <dbReference type="SAM" id="Phobius"/>
    </source>
</evidence>
<keyword evidence="3" id="KW-1185">Reference proteome</keyword>
<evidence type="ECO:0000313" key="3">
    <source>
        <dbReference type="Proteomes" id="UP001244563"/>
    </source>
</evidence>
<proteinExistence type="predicted"/>
<dbReference type="RefSeq" id="WP_055971322.1">
    <property type="nucleotide sequence ID" value="NZ_BMRR01000001.1"/>
</dbReference>
<keyword evidence="1" id="KW-1133">Transmembrane helix</keyword>
<evidence type="ECO:0000313" key="2">
    <source>
        <dbReference type="EMBL" id="MDQ0100610.1"/>
    </source>
</evidence>
<dbReference type="Proteomes" id="UP001244563">
    <property type="component" value="Unassembled WGS sequence"/>
</dbReference>